<keyword evidence="13" id="KW-1185">Reference proteome</keyword>
<accession>A0A8E2F8G9</accession>
<comment type="catalytic activity">
    <reaction evidence="10">
        <text>L-ornithine + NADPH + O2 = N(5)-hydroxy-L-ornithine + NADP(+) + H2O</text>
        <dbReference type="Rhea" id="RHEA:41508"/>
        <dbReference type="ChEBI" id="CHEBI:15377"/>
        <dbReference type="ChEBI" id="CHEBI:15379"/>
        <dbReference type="ChEBI" id="CHEBI:46911"/>
        <dbReference type="ChEBI" id="CHEBI:57783"/>
        <dbReference type="ChEBI" id="CHEBI:58349"/>
        <dbReference type="ChEBI" id="CHEBI:78275"/>
        <dbReference type="EC" id="1.14.13.196"/>
    </reaction>
</comment>
<sequence>MSAVPSLPEDVLQTAHATTSCAPQGNGAYAVNGSSSSPTSDFTLHNTPIENFRPIKIIVIGAGYSGIYCGIRIPERIKNAELVIYEKNAGVGGTWYENRYPGCACDIPSHSYQFSFEPNLKWSALYAPAREIQSYLEGVVKKYSADRFIKLSHEITNCRYDDHEAKWYVTVKNITTGELLEDTSDVLISARGNLNNIAWPEIEGLNSFKDEVMHSAKWNEKYDFTNKKIGVIGSGSSAIQIVPALQRLSGAQISTFVRSKTWISPPFGQSLWDKLGMTDYKISPEQQNRFASDQEHYHSFRLAIEEDGNAIHGVTIKGTPMQISARDAFEEHMRARLASAPHIYKALLPNFSPGCRRLTPGPGYLEALTEPNVDFITTQITKIEETGVRTADNKLHEIDALVCATGFHTSAPPPFPLTGLEGISLQKKWAERATSYLSLAVDQYPNLFMMMGPNSAIGSGSLTMMIESVGDYIIKCVRKIQKENIRAMVIKKKMVDDFTDYADAYFANTVFTEECRSWYRRKDTGKVVGLWPGSALHCIEALRSPRWEDFEYEYVGEDQTGGKNANRMAWLGNGWSVNQLEKTDLAWYLYPEFVDKPVAPKPEEKEQYKIRSFSH</sequence>
<evidence type="ECO:0000256" key="8">
    <source>
        <dbReference type="ARBA" id="ARBA00022857"/>
    </source>
</evidence>
<keyword evidence="7" id="KW-0274">FAD</keyword>
<proteinExistence type="inferred from homology"/>
<dbReference type="InterPro" id="IPR025700">
    <property type="entry name" value="Lys/Orn_oxygenase"/>
</dbReference>
<protein>
    <recommendedName>
        <fullName evidence="5">L-ornithine N(5)-monooxygenase [NAD(P)H]</fullName>
        <ecNumber evidence="5">1.14.13.196</ecNumber>
    </recommendedName>
</protein>
<comment type="pathway">
    <text evidence="2">Siderophore biosynthesis.</text>
</comment>
<organism evidence="12 13">
    <name type="scientific">Glonium stellatum</name>
    <dbReference type="NCBI Taxonomy" id="574774"/>
    <lineage>
        <taxon>Eukaryota</taxon>
        <taxon>Fungi</taxon>
        <taxon>Dikarya</taxon>
        <taxon>Ascomycota</taxon>
        <taxon>Pezizomycotina</taxon>
        <taxon>Dothideomycetes</taxon>
        <taxon>Pleosporomycetidae</taxon>
        <taxon>Gloniales</taxon>
        <taxon>Gloniaceae</taxon>
        <taxon>Glonium</taxon>
    </lineage>
</organism>
<dbReference type="Pfam" id="PF13450">
    <property type="entry name" value="NAD_binding_8"/>
    <property type="match status" value="1"/>
</dbReference>
<evidence type="ECO:0000256" key="1">
    <source>
        <dbReference type="ARBA" id="ARBA00001974"/>
    </source>
</evidence>
<comment type="similarity">
    <text evidence="3">Belongs to the lysine N(6)-hydroxylase/L-ornithine N(5)-oxygenase family.</text>
</comment>
<dbReference type="PANTHER" id="PTHR42877">
    <property type="entry name" value="L-ORNITHINE N(5)-MONOOXYGENASE-RELATED"/>
    <property type="match status" value="1"/>
</dbReference>
<evidence type="ECO:0000256" key="5">
    <source>
        <dbReference type="ARBA" id="ARBA00012881"/>
    </source>
</evidence>
<evidence type="ECO:0000313" key="12">
    <source>
        <dbReference type="EMBL" id="OCL12526.1"/>
    </source>
</evidence>
<dbReference type="InterPro" id="IPR036188">
    <property type="entry name" value="FAD/NAD-bd_sf"/>
</dbReference>
<evidence type="ECO:0000256" key="3">
    <source>
        <dbReference type="ARBA" id="ARBA00007588"/>
    </source>
</evidence>
<keyword evidence="9" id="KW-0560">Oxidoreductase</keyword>
<keyword evidence="6" id="KW-0285">Flavoprotein</keyword>
<dbReference type="EMBL" id="KV748869">
    <property type="protein sequence ID" value="OCL12526.1"/>
    <property type="molecule type" value="Genomic_DNA"/>
</dbReference>
<dbReference type="Gene3D" id="3.50.50.60">
    <property type="entry name" value="FAD/NAD(P)-binding domain"/>
    <property type="match status" value="2"/>
</dbReference>
<evidence type="ECO:0000256" key="2">
    <source>
        <dbReference type="ARBA" id="ARBA00004924"/>
    </source>
</evidence>
<dbReference type="GO" id="GO:0016491">
    <property type="term" value="F:oxidoreductase activity"/>
    <property type="evidence" value="ECO:0007669"/>
    <property type="project" value="UniProtKB-KW"/>
</dbReference>
<evidence type="ECO:0000256" key="7">
    <source>
        <dbReference type="ARBA" id="ARBA00022827"/>
    </source>
</evidence>
<keyword evidence="8" id="KW-0521">NADP</keyword>
<evidence type="ECO:0000256" key="10">
    <source>
        <dbReference type="ARBA" id="ARBA00047598"/>
    </source>
</evidence>
<comment type="similarity">
    <text evidence="4">Belongs to the FAD-binding monooxygenase family.</text>
</comment>
<evidence type="ECO:0000256" key="9">
    <source>
        <dbReference type="ARBA" id="ARBA00023002"/>
    </source>
</evidence>
<dbReference type="OrthoDB" id="74360at2759"/>
<comment type="cofactor">
    <cofactor evidence="1">
        <name>FAD</name>
        <dbReference type="ChEBI" id="CHEBI:57692"/>
    </cofactor>
</comment>
<dbReference type="SUPFAM" id="SSF51905">
    <property type="entry name" value="FAD/NAD(P)-binding domain"/>
    <property type="match status" value="1"/>
</dbReference>
<dbReference type="Proteomes" id="UP000250140">
    <property type="component" value="Unassembled WGS sequence"/>
</dbReference>
<evidence type="ECO:0000256" key="4">
    <source>
        <dbReference type="ARBA" id="ARBA00010139"/>
    </source>
</evidence>
<evidence type="ECO:0000313" key="13">
    <source>
        <dbReference type="Proteomes" id="UP000250140"/>
    </source>
</evidence>
<dbReference type="EC" id="1.14.13.196" evidence="5"/>
<evidence type="ECO:0000256" key="11">
    <source>
        <dbReference type="ARBA" id="ARBA00049248"/>
    </source>
</evidence>
<dbReference type="InterPro" id="IPR051209">
    <property type="entry name" value="FAD-bind_Monooxygenase_sf"/>
</dbReference>
<dbReference type="AlphaFoldDB" id="A0A8E2F8G9"/>
<dbReference type="PANTHER" id="PTHR42877:SF7">
    <property type="entry name" value="FLAVIN-BINDING MONOOXYGENASE-RELATED"/>
    <property type="match status" value="1"/>
</dbReference>
<gene>
    <name evidence="12" type="ORF">AOQ84DRAFT_285025</name>
</gene>
<name>A0A8E2F8G9_9PEZI</name>
<reference evidence="12 13" key="1">
    <citation type="journal article" date="2016" name="Nat. Commun.">
        <title>Ectomycorrhizal ecology is imprinted in the genome of the dominant symbiotic fungus Cenococcum geophilum.</title>
        <authorList>
            <consortium name="DOE Joint Genome Institute"/>
            <person name="Peter M."/>
            <person name="Kohler A."/>
            <person name="Ohm R.A."/>
            <person name="Kuo A."/>
            <person name="Krutzmann J."/>
            <person name="Morin E."/>
            <person name="Arend M."/>
            <person name="Barry K.W."/>
            <person name="Binder M."/>
            <person name="Choi C."/>
            <person name="Clum A."/>
            <person name="Copeland A."/>
            <person name="Grisel N."/>
            <person name="Haridas S."/>
            <person name="Kipfer T."/>
            <person name="LaButti K."/>
            <person name="Lindquist E."/>
            <person name="Lipzen A."/>
            <person name="Maire R."/>
            <person name="Meier B."/>
            <person name="Mihaltcheva S."/>
            <person name="Molinier V."/>
            <person name="Murat C."/>
            <person name="Poggeler S."/>
            <person name="Quandt C.A."/>
            <person name="Sperisen C."/>
            <person name="Tritt A."/>
            <person name="Tisserant E."/>
            <person name="Crous P.W."/>
            <person name="Henrissat B."/>
            <person name="Nehls U."/>
            <person name="Egli S."/>
            <person name="Spatafora J.W."/>
            <person name="Grigoriev I.V."/>
            <person name="Martin F.M."/>
        </authorList>
    </citation>
    <scope>NUCLEOTIDE SEQUENCE [LARGE SCALE GENOMIC DNA]</scope>
    <source>
        <strain evidence="12 13">CBS 207.34</strain>
    </source>
</reference>
<comment type="catalytic activity">
    <reaction evidence="11">
        <text>L-ornithine + NADH + O2 = N(5)-hydroxy-L-ornithine + NAD(+) + H2O</text>
        <dbReference type="Rhea" id="RHEA:41512"/>
        <dbReference type="ChEBI" id="CHEBI:15377"/>
        <dbReference type="ChEBI" id="CHEBI:15379"/>
        <dbReference type="ChEBI" id="CHEBI:46911"/>
        <dbReference type="ChEBI" id="CHEBI:57540"/>
        <dbReference type="ChEBI" id="CHEBI:57945"/>
        <dbReference type="ChEBI" id="CHEBI:78275"/>
        <dbReference type="EC" id="1.14.13.196"/>
    </reaction>
</comment>
<dbReference type="Pfam" id="PF13434">
    <property type="entry name" value="Lys_Orn_oxgnase"/>
    <property type="match status" value="1"/>
</dbReference>
<evidence type="ECO:0000256" key="6">
    <source>
        <dbReference type="ARBA" id="ARBA00022630"/>
    </source>
</evidence>